<dbReference type="GO" id="GO:0016740">
    <property type="term" value="F:transferase activity"/>
    <property type="evidence" value="ECO:0007669"/>
    <property type="project" value="UniProtKB-KW"/>
</dbReference>
<dbReference type="AlphaFoldDB" id="A0A285NFV8"/>
<gene>
    <name evidence="2" type="ORF">SAMN06269185_1280</name>
</gene>
<dbReference type="Proteomes" id="UP000219453">
    <property type="component" value="Unassembled WGS sequence"/>
</dbReference>
<sequence length="370" mass="41179">MHLIGYFPGSDFASDSQYGRQVHVYKFIQTALTMDEVTCEFFVGDDGGQFPGDNVRSVMTTGSFPARLYHELRRTLALVRTIRATDETTVLYTRESPHFAPIVAAELTAAKLVVESNGVPRNVRENVDSDLQYLTLTGVRRAKWRRADHVIAVSESVADYLRENHGVEAITVVENGVDTDLFDCRTEVASSPPYTICYVGGLQPWQNIELMLQTISRMDIDAELLIVGGDEDRQTYLQSIAADEGISDRVTFVGRVPHEDVPEYINRSDLCFGPFAEERPASPLKMYEYLACGREVALVNDDGLEFLDDYPGVHRFGFDDPDVLAAQIDDVLSAVATNDAGTEKVQRDRSWRAVTETVISVCQTVSTDAN</sequence>
<accession>A0A285NFV8</accession>
<dbReference type="Gene3D" id="3.40.50.2000">
    <property type="entry name" value="Glycogen Phosphorylase B"/>
    <property type="match status" value="2"/>
</dbReference>
<keyword evidence="2" id="KW-0808">Transferase</keyword>
<organism evidence="2 3">
    <name type="scientific">Natronoarchaeum philippinense</name>
    <dbReference type="NCBI Taxonomy" id="558529"/>
    <lineage>
        <taxon>Archaea</taxon>
        <taxon>Methanobacteriati</taxon>
        <taxon>Methanobacteriota</taxon>
        <taxon>Stenosarchaea group</taxon>
        <taxon>Halobacteria</taxon>
        <taxon>Halobacteriales</taxon>
        <taxon>Natronoarchaeaceae</taxon>
    </lineage>
</organism>
<evidence type="ECO:0000259" key="1">
    <source>
        <dbReference type="Pfam" id="PF13439"/>
    </source>
</evidence>
<proteinExistence type="predicted"/>
<dbReference type="InterPro" id="IPR028098">
    <property type="entry name" value="Glyco_trans_4-like_N"/>
</dbReference>
<dbReference type="Pfam" id="PF13439">
    <property type="entry name" value="Glyco_transf_4"/>
    <property type="match status" value="1"/>
</dbReference>
<evidence type="ECO:0000313" key="2">
    <source>
        <dbReference type="EMBL" id="SNZ06766.1"/>
    </source>
</evidence>
<feature type="domain" description="Glycosyltransferase subfamily 4-like N-terminal" evidence="1">
    <location>
        <begin position="32"/>
        <end position="180"/>
    </location>
</feature>
<evidence type="ECO:0000313" key="3">
    <source>
        <dbReference type="Proteomes" id="UP000219453"/>
    </source>
</evidence>
<dbReference type="CDD" id="cd03801">
    <property type="entry name" value="GT4_PimA-like"/>
    <property type="match status" value="1"/>
</dbReference>
<dbReference type="EMBL" id="OBEJ01000001">
    <property type="protein sequence ID" value="SNZ06766.1"/>
    <property type="molecule type" value="Genomic_DNA"/>
</dbReference>
<dbReference type="PANTHER" id="PTHR12526">
    <property type="entry name" value="GLYCOSYLTRANSFERASE"/>
    <property type="match status" value="1"/>
</dbReference>
<dbReference type="RefSeq" id="WP_097008204.1">
    <property type="nucleotide sequence ID" value="NZ_OBEJ01000001.1"/>
</dbReference>
<dbReference type="OrthoDB" id="132546at2157"/>
<name>A0A285NFV8_NATPI</name>
<reference evidence="2 3" key="1">
    <citation type="submission" date="2017-09" db="EMBL/GenBank/DDBJ databases">
        <authorList>
            <person name="Ehlers B."/>
            <person name="Leendertz F.H."/>
        </authorList>
    </citation>
    <scope>NUCLEOTIDE SEQUENCE [LARGE SCALE GENOMIC DNA]</scope>
    <source>
        <strain evidence="2 3">DSM 27208</strain>
    </source>
</reference>
<dbReference type="Pfam" id="PF13692">
    <property type="entry name" value="Glyco_trans_1_4"/>
    <property type="match status" value="1"/>
</dbReference>
<keyword evidence="3" id="KW-1185">Reference proteome</keyword>
<dbReference type="SUPFAM" id="SSF53756">
    <property type="entry name" value="UDP-Glycosyltransferase/glycogen phosphorylase"/>
    <property type="match status" value="1"/>
</dbReference>
<dbReference type="PANTHER" id="PTHR12526:SF622">
    <property type="entry name" value="GLYCOSYLTRANSFERASE (GROUP I)"/>
    <property type="match status" value="1"/>
</dbReference>
<protein>
    <submittedName>
        <fullName evidence="2">Glycosyltransferase involved in cell wall bisynthesis</fullName>
    </submittedName>
</protein>